<dbReference type="GO" id="GO:0016846">
    <property type="term" value="F:carbon-sulfur lyase activity"/>
    <property type="evidence" value="ECO:0007669"/>
    <property type="project" value="InterPro"/>
</dbReference>
<dbReference type="PANTHER" id="PTHR28620:SF1">
    <property type="entry name" value="CENP-V_GFA DOMAIN-CONTAINING PROTEIN"/>
    <property type="match status" value="1"/>
</dbReference>
<dbReference type="GO" id="GO:0046872">
    <property type="term" value="F:metal ion binding"/>
    <property type="evidence" value="ECO:0007669"/>
    <property type="project" value="UniProtKB-KW"/>
</dbReference>
<dbReference type="AlphaFoldDB" id="A0A804MN69"/>
<proteinExistence type="inferred from homology"/>
<reference evidence="5" key="3">
    <citation type="submission" date="2021-05" db="UniProtKB">
        <authorList>
            <consortium name="EnsemblPlants"/>
        </authorList>
    </citation>
    <scope>IDENTIFICATION</scope>
    <source>
        <strain evidence="5">cv. B73</strain>
    </source>
</reference>
<evidence type="ECO:0000256" key="2">
    <source>
        <dbReference type="ARBA" id="ARBA00022723"/>
    </source>
</evidence>
<name>A0A804MN69_MAIZE</name>
<dbReference type="InterPro" id="IPR052355">
    <property type="entry name" value="CENP-V-like"/>
</dbReference>
<evidence type="ECO:0000256" key="3">
    <source>
        <dbReference type="ARBA" id="ARBA00022833"/>
    </source>
</evidence>
<dbReference type="Gene3D" id="2.170.150.70">
    <property type="match status" value="1"/>
</dbReference>
<organism evidence="5 6">
    <name type="scientific">Zea mays</name>
    <name type="common">Maize</name>
    <dbReference type="NCBI Taxonomy" id="4577"/>
    <lineage>
        <taxon>Eukaryota</taxon>
        <taxon>Viridiplantae</taxon>
        <taxon>Streptophyta</taxon>
        <taxon>Embryophyta</taxon>
        <taxon>Tracheophyta</taxon>
        <taxon>Spermatophyta</taxon>
        <taxon>Magnoliopsida</taxon>
        <taxon>Liliopsida</taxon>
        <taxon>Poales</taxon>
        <taxon>Poaceae</taxon>
        <taxon>PACMAD clade</taxon>
        <taxon>Panicoideae</taxon>
        <taxon>Andropogonodae</taxon>
        <taxon>Andropogoneae</taxon>
        <taxon>Tripsacinae</taxon>
        <taxon>Zea</taxon>
    </lineage>
</organism>
<comment type="similarity">
    <text evidence="1">Belongs to the Gfa family.</text>
</comment>
<evidence type="ECO:0000256" key="1">
    <source>
        <dbReference type="ARBA" id="ARBA00005495"/>
    </source>
</evidence>
<accession>A0A804MN69</accession>
<evidence type="ECO:0000313" key="6">
    <source>
        <dbReference type="Proteomes" id="UP000007305"/>
    </source>
</evidence>
<keyword evidence="6" id="KW-1185">Reference proteome</keyword>
<dbReference type="SUPFAM" id="SSF51316">
    <property type="entry name" value="Mss4-like"/>
    <property type="match status" value="1"/>
</dbReference>
<evidence type="ECO:0000259" key="4">
    <source>
        <dbReference type="PROSITE" id="PS51891"/>
    </source>
</evidence>
<feature type="domain" description="CENP-V/GFA" evidence="4">
    <location>
        <begin position="1"/>
        <end position="73"/>
    </location>
</feature>
<protein>
    <recommendedName>
        <fullName evidence="4">CENP-V/GFA domain-containing protein</fullName>
    </recommendedName>
</protein>
<dbReference type="PANTHER" id="PTHR28620">
    <property type="entry name" value="CENTROMERE PROTEIN V"/>
    <property type="match status" value="1"/>
</dbReference>
<reference evidence="5" key="2">
    <citation type="submission" date="2019-07" db="EMBL/GenBank/DDBJ databases">
        <authorList>
            <person name="Seetharam A."/>
            <person name="Woodhouse M."/>
            <person name="Cannon E."/>
        </authorList>
    </citation>
    <scope>NUCLEOTIDE SEQUENCE [LARGE SCALE GENOMIC DNA]</scope>
    <source>
        <strain evidence="5">cv. B73</strain>
    </source>
</reference>
<dbReference type="InParanoid" id="A0A804MN69"/>
<dbReference type="Gramene" id="Zm00001eb099180_T001">
    <property type="protein sequence ID" value="Zm00001eb099180_P001"/>
    <property type="gene ID" value="Zm00001eb099180"/>
</dbReference>
<dbReference type="Proteomes" id="UP000007305">
    <property type="component" value="Chromosome 2"/>
</dbReference>
<sequence>MRGNTHFVVLTTKFEPQANADESVTTYTFGMRKHAFCKVCGITSYYTPRTNPDDLVVTAACLDPVTLDHVEYRKADGRK</sequence>
<keyword evidence="3" id="KW-0862">Zinc</keyword>
<dbReference type="PROSITE" id="PS51891">
    <property type="entry name" value="CENP_V_GFA"/>
    <property type="match status" value="1"/>
</dbReference>
<reference evidence="6" key="1">
    <citation type="submission" date="2015-12" db="EMBL/GenBank/DDBJ databases">
        <title>Update maize B73 reference genome by single molecule sequencing technologies.</title>
        <authorList>
            <consortium name="Maize Genome Sequencing Project"/>
            <person name="Ware D."/>
        </authorList>
    </citation>
    <scope>NUCLEOTIDE SEQUENCE [LARGE SCALE GENOMIC DNA]</scope>
    <source>
        <strain evidence="6">cv. B73</strain>
    </source>
</reference>
<evidence type="ECO:0000313" key="5">
    <source>
        <dbReference type="EnsemblPlants" id="Zm00001eb099180_P001"/>
    </source>
</evidence>
<keyword evidence="2" id="KW-0479">Metal-binding</keyword>
<dbReference type="EnsemblPlants" id="Zm00001eb099180_T001">
    <property type="protein sequence ID" value="Zm00001eb099180_P001"/>
    <property type="gene ID" value="Zm00001eb099180"/>
</dbReference>
<dbReference type="InterPro" id="IPR011057">
    <property type="entry name" value="Mss4-like_sf"/>
</dbReference>
<dbReference type="InterPro" id="IPR006913">
    <property type="entry name" value="CENP-V/GFA"/>
</dbReference>